<keyword evidence="3" id="KW-1185">Reference proteome</keyword>
<dbReference type="STRING" id="619805.SAMN05660477_00622"/>
<evidence type="ECO:0000313" key="2">
    <source>
        <dbReference type="EMBL" id="SKB66668.1"/>
    </source>
</evidence>
<sequence length="100" mass="11786">MLSELENNFVQLEKKIVKLHKTHISLLDKYAELSKDYKQLQEEFDEEKKRNRVLAEEQKDLKLYSAISGNADHNKLMKNHLNKLIKEVDFCIAELRNSGL</sequence>
<keyword evidence="1" id="KW-0175">Coiled coil</keyword>
<name>A0A1T5D4I1_9FLAO</name>
<feature type="coiled-coil region" evidence="1">
    <location>
        <begin position="2"/>
        <end position="57"/>
    </location>
</feature>
<dbReference type="Proteomes" id="UP000191112">
    <property type="component" value="Unassembled WGS sequence"/>
</dbReference>
<dbReference type="RefSeq" id="WP_079665885.1">
    <property type="nucleotide sequence ID" value="NZ_FUYZ01000001.1"/>
</dbReference>
<protein>
    <submittedName>
        <fullName evidence="2">Uncharacterized protein</fullName>
    </submittedName>
</protein>
<dbReference type="OrthoDB" id="1467932at2"/>
<gene>
    <name evidence="2" type="ORF">SAMN05660477_00622</name>
</gene>
<evidence type="ECO:0000256" key="1">
    <source>
        <dbReference type="SAM" id="Coils"/>
    </source>
</evidence>
<organism evidence="2 3">
    <name type="scientific">Soonwooa buanensis</name>
    <dbReference type="NCBI Taxonomy" id="619805"/>
    <lineage>
        <taxon>Bacteria</taxon>
        <taxon>Pseudomonadati</taxon>
        <taxon>Bacteroidota</taxon>
        <taxon>Flavobacteriia</taxon>
        <taxon>Flavobacteriales</taxon>
        <taxon>Weeksellaceae</taxon>
        <taxon>Chryseobacterium group</taxon>
        <taxon>Soonwooa</taxon>
    </lineage>
</organism>
<reference evidence="2 3" key="1">
    <citation type="submission" date="2017-02" db="EMBL/GenBank/DDBJ databases">
        <authorList>
            <person name="Peterson S.W."/>
        </authorList>
    </citation>
    <scope>NUCLEOTIDE SEQUENCE [LARGE SCALE GENOMIC DNA]</scope>
    <source>
        <strain evidence="2 3">DSM 22323</strain>
    </source>
</reference>
<dbReference type="EMBL" id="FUYZ01000001">
    <property type="protein sequence ID" value="SKB66668.1"/>
    <property type="molecule type" value="Genomic_DNA"/>
</dbReference>
<proteinExistence type="predicted"/>
<accession>A0A1T5D4I1</accession>
<dbReference type="AlphaFoldDB" id="A0A1T5D4I1"/>
<evidence type="ECO:0000313" key="3">
    <source>
        <dbReference type="Proteomes" id="UP000191112"/>
    </source>
</evidence>